<accession>A0A372MFB6</accession>
<dbReference type="GO" id="GO:0032259">
    <property type="term" value="P:methylation"/>
    <property type="evidence" value="ECO:0007669"/>
    <property type="project" value="UniProtKB-KW"/>
</dbReference>
<dbReference type="PANTHER" id="PTHR43675">
    <property type="entry name" value="ARSENITE METHYLTRANSFERASE"/>
    <property type="match status" value="1"/>
</dbReference>
<dbReference type="PROSITE" id="PS51257">
    <property type="entry name" value="PROKAR_LIPOPROTEIN"/>
    <property type="match status" value="1"/>
</dbReference>
<dbReference type="Gene3D" id="3.40.50.150">
    <property type="entry name" value="Vaccinia Virus protein VP39"/>
    <property type="match status" value="1"/>
</dbReference>
<name>A0A372MFB6_9SPIR</name>
<evidence type="ECO:0000256" key="2">
    <source>
        <dbReference type="ARBA" id="ARBA00022691"/>
    </source>
</evidence>
<dbReference type="InterPro" id="IPR029063">
    <property type="entry name" value="SAM-dependent_MTases_sf"/>
</dbReference>
<keyword evidence="10" id="KW-0489">Methyltransferase</keyword>
<proteinExistence type="inferred from homology"/>
<evidence type="ECO:0000256" key="5">
    <source>
        <dbReference type="ARBA" id="ARBA00034545"/>
    </source>
</evidence>
<dbReference type="NCBIfam" id="NF008823">
    <property type="entry name" value="PRK11873.1"/>
    <property type="match status" value="1"/>
</dbReference>
<feature type="domain" description="Methyltransferase" evidence="9">
    <location>
        <begin position="80"/>
        <end position="221"/>
    </location>
</feature>
<dbReference type="SUPFAM" id="SSF53335">
    <property type="entry name" value="S-adenosyl-L-methionine-dependent methyltransferases"/>
    <property type="match status" value="1"/>
</dbReference>
<evidence type="ECO:0000256" key="7">
    <source>
        <dbReference type="ARBA" id="ARBA00047943"/>
    </source>
</evidence>
<gene>
    <name evidence="10" type="ORF">DYP60_09715</name>
</gene>
<dbReference type="InterPro" id="IPR026669">
    <property type="entry name" value="Arsenite_MeTrfase-like"/>
</dbReference>
<evidence type="ECO:0000256" key="3">
    <source>
        <dbReference type="ARBA" id="ARBA00034487"/>
    </source>
</evidence>
<protein>
    <recommendedName>
        <fullName evidence="5">Arsenite methyltransferase</fullName>
        <ecNumber evidence="4">2.1.1.137</ecNumber>
    </recommendedName>
</protein>
<comment type="catalytic activity">
    <reaction evidence="7">
        <text>arsenic triglutathione + 2 [thioredoxin]-dithiol + 2 S-adenosyl-L-methionine + H2O = dimethylarsinous acid + 2 [thioredoxin]-disulfide + 3 glutathione + 2 S-adenosyl-L-homocysteine + 2 H(+)</text>
        <dbReference type="Rhea" id="RHEA:69464"/>
        <dbReference type="Rhea" id="RHEA-COMP:10698"/>
        <dbReference type="Rhea" id="RHEA-COMP:10700"/>
        <dbReference type="ChEBI" id="CHEBI:15377"/>
        <dbReference type="ChEBI" id="CHEBI:15378"/>
        <dbReference type="ChEBI" id="CHEBI:23808"/>
        <dbReference type="ChEBI" id="CHEBI:29950"/>
        <dbReference type="ChEBI" id="CHEBI:50058"/>
        <dbReference type="ChEBI" id="CHEBI:57856"/>
        <dbReference type="ChEBI" id="CHEBI:57925"/>
        <dbReference type="ChEBI" id="CHEBI:59789"/>
        <dbReference type="ChEBI" id="CHEBI:183640"/>
        <dbReference type="EC" id="2.1.1.137"/>
    </reaction>
</comment>
<dbReference type="AlphaFoldDB" id="A0A372MFB6"/>
<evidence type="ECO:0000259" key="9">
    <source>
        <dbReference type="Pfam" id="PF13847"/>
    </source>
</evidence>
<evidence type="ECO:0000256" key="8">
    <source>
        <dbReference type="ARBA" id="ARBA00048428"/>
    </source>
</evidence>
<dbReference type="CDD" id="cd02440">
    <property type="entry name" value="AdoMet_MTases"/>
    <property type="match status" value="1"/>
</dbReference>
<reference evidence="10 11" key="2">
    <citation type="submission" date="2018-09" db="EMBL/GenBank/DDBJ databases">
        <title>Genome of Sphaerochaeta halotolerans strain 4-11.</title>
        <authorList>
            <person name="Nazina T.N."/>
            <person name="Sokolova D.S."/>
        </authorList>
    </citation>
    <scope>NUCLEOTIDE SEQUENCE [LARGE SCALE GENOMIC DNA]</scope>
    <source>
        <strain evidence="10 11">4-11</strain>
    </source>
</reference>
<evidence type="ECO:0000256" key="4">
    <source>
        <dbReference type="ARBA" id="ARBA00034521"/>
    </source>
</evidence>
<dbReference type="EMBL" id="QUWK01000009">
    <property type="protein sequence ID" value="RFU94465.1"/>
    <property type="molecule type" value="Genomic_DNA"/>
</dbReference>
<comment type="catalytic activity">
    <reaction evidence="6">
        <text>arsenic triglutathione + [thioredoxin]-dithiol + S-adenosyl-L-methionine + 2 H2O = methylarsonous acid + [thioredoxin]-disulfide + 3 glutathione + S-adenosyl-L-homocysteine + H(+)</text>
        <dbReference type="Rhea" id="RHEA:69460"/>
        <dbReference type="Rhea" id="RHEA-COMP:10698"/>
        <dbReference type="Rhea" id="RHEA-COMP:10700"/>
        <dbReference type="ChEBI" id="CHEBI:15377"/>
        <dbReference type="ChEBI" id="CHEBI:15378"/>
        <dbReference type="ChEBI" id="CHEBI:17826"/>
        <dbReference type="ChEBI" id="CHEBI:29950"/>
        <dbReference type="ChEBI" id="CHEBI:50058"/>
        <dbReference type="ChEBI" id="CHEBI:57856"/>
        <dbReference type="ChEBI" id="CHEBI:57925"/>
        <dbReference type="ChEBI" id="CHEBI:59789"/>
        <dbReference type="ChEBI" id="CHEBI:183640"/>
        <dbReference type="EC" id="2.1.1.137"/>
    </reaction>
</comment>
<dbReference type="Proteomes" id="UP000264002">
    <property type="component" value="Unassembled WGS sequence"/>
</dbReference>
<dbReference type="GO" id="GO:0030791">
    <property type="term" value="F:arsenite methyltransferase activity"/>
    <property type="evidence" value="ECO:0007669"/>
    <property type="project" value="UniProtKB-EC"/>
</dbReference>
<organism evidence="10 11">
    <name type="scientific">Sphaerochaeta halotolerans</name>
    <dbReference type="NCBI Taxonomy" id="2293840"/>
    <lineage>
        <taxon>Bacteria</taxon>
        <taxon>Pseudomonadati</taxon>
        <taxon>Spirochaetota</taxon>
        <taxon>Spirochaetia</taxon>
        <taxon>Spirochaetales</taxon>
        <taxon>Sphaerochaetaceae</taxon>
        <taxon>Sphaerochaeta</taxon>
    </lineage>
</organism>
<keyword evidence="11" id="KW-1185">Reference proteome</keyword>
<dbReference type="RefSeq" id="WP_117330803.1">
    <property type="nucleotide sequence ID" value="NZ_QUWK01000009.1"/>
</dbReference>
<keyword evidence="2" id="KW-0949">S-adenosyl-L-methionine</keyword>
<evidence type="ECO:0000313" key="10">
    <source>
        <dbReference type="EMBL" id="RFU94465.1"/>
    </source>
</evidence>
<comment type="catalytic activity">
    <reaction evidence="8">
        <text>arsenic triglutathione + 3 [thioredoxin]-dithiol + 3 S-adenosyl-L-methionine = trimethylarsine + 3 [thioredoxin]-disulfide + 3 glutathione + 3 S-adenosyl-L-homocysteine + 3 H(+)</text>
        <dbReference type="Rhea" id="RHEA:69432"/>
        <dbReference type="Rhea" id="RHEA-COMP:10698"/>
        <dbReference type="Rhea" id="RHEA-COMP:10700"/>
        <dbReference type="ChEBI" id="CHEBI:15378"/>
        <dbReference type="ChEBI" id="CHEBI:27130"/>
        <dbReference type="ChEBI" id="CHEBI:29950"/>
        <dbReference type="ChEBI" id="CHEBI:50058"/>
        <dbReference type="ChEBI" id="CHEBI:57856"/>
        <dbReference type="ChEBI" id="CHEBI:57925"/>
        <dbReference type="ChEBI" id="CHEBI:59789"/>
        <dbReference type="ChEBI" id="CHEBI:183640"/>
        <dbReference type="EC" id="2.1.1.137"/>
    </reaction>
</comment>
<evidence type="ECO:0000256" key="6">
    <source>
        <dbReference type="ARBA" id="ARBA00047941"/>
    </source>
</evidence>
<reference evidence="11" key="1">
    <citation type="submission" date="2018-08" db="EMBL/GenBank/DDBJ databases">
        <authorList>
            <person name="Grouzdev D.S."/>
            <person name="Krutkina M.S."/>
        </authorList>
    </citation>
    <scope>NUCLEOTIDE SEQUENCE [LARGE SCALE GENOMIC DNA]</scope>
    <source>
        <strain evidence="11">4-11</strain>
    </source>
</reference>
<dbReference type="EC" id="2.1.1.137" evidence="4"/>
<dbReference type="PANTHER" id="PTHR43675:SF8">
    <property type="entry name" value="ARSENITE METHYLTRANSFERASE"/>
    <property type="match status" value="1"/>
</dbReference>
<keyword evidence="1 10" id="KW-0808">Transferase</keyword>
<comment type="similarity">
    <text evidence="3">Belongs to the methyltransferase superfamily. Arsenite methyltransferase family.</text>
</comment>
<dbReference type="Pfam" id="PF13847">
    <property type="entry name" value="Methyltransf_31"/>
    <property type="match status" value="1"/>
</dbReference>
<dbReference type="InterPro" id="IPR025714">
    <property type="entry name" value="Methyltranfer_dom"/>
</dbReference>
<sequence length="266" mass="28490">MKQYNHRTITNYIKQRYGAIAQQGSVSGCCDGGCSCSSSPTDINQISATLGYQENDMEAGATGANLGLGCGNPLAHATLNEGEVVLDLGSGGGFDCFIARKQVGEQGRVIGVDMTPQMIDLARANAARLGYTNVEFIEGAIEALPVDSDSIDVIISNCVINLSLDKKRVFHEAFRVLKPGGRLAVSDVVATAELPEVIKQDLKLHAVCVAGAEHIAVLEKLLCEAGFNEVKLTPKDTSKEILTSWMPETDIDQYVASYIIEAKKPR</sequence>
<comment type="caution">
    <text evidence="10">The sequence shown here is derived from an EMBL/GenBank/DDBJ whole genome shotgun (WGS) entry which is preliminary data.</text>
</comment>
<evidence type="ECO:0000256" key="1">
    <source>
        <dbReference type="ARBA" id="ARBA00022679"/>
    </source>
</evidence>
<evidence type="ECO:0000313" key="11">
    <source>
        <dbReference type="Proteomes" id="UP000264002"/>
    </source>
</evidence>